<comment type="catalytic activity">
    <reaction evidence="7">
        <text>a secondary alcohol + NAD(+) = a ketone + NADH + H(+)</text>
        <dbReference type="Rhea" id="RHEA:10740"/>
        <dbReference type="ChEBI" id="CHEBI:15378"/>
        <dbReference type="ChEBI" id="CHEBI:17087"/>
        <dbReference type="ChEBI" id="CHEBI:35681"/>
        <dbReference type="ChEBI" id="CHEBI:57540"/>
        <dbReference type="ChEBI" id="CHEBI:57945"/>
        <dbReference type="EC" id="1.1.1.1"/>
    </reaction>
</comment>
<evidence type="ECO:0000256" key="2">
    <source>
        <dbReference type="ARBA" id="ARBA00008072"/>
    </source>
</evidence>
<dbReference type="InterPro" id="IPR002328">
    <property type="entry name" value="ADH_Zn_CS"/>
</dbReference>
<dbReference type="PROSITE" id="PS00059">
    <property type="entry name" value="ADH_ZINC"/>
    <property type="match status" value="1"/>
</dbReference>
<sequence length="344" mass="35587">MVKAAVVPETGAKLEIRDRPVPEPGPGQVLVRMLASGLCHTDVHLLRGDWPLRPRPSTVPGHEGVGVVEELGPGASLHRPGERVAISWLGSACGHCEHCVSGWENLCEDQCDTGCSADGTFAEYALTDDRYAVAVPEELSAVDAAALTCAGTAAFRAVKVSRLAAGELVAVFGVGGLGHLAIQYARMAGGRVVAVDVDDEKLDLARRVGADHLVDARFADPSVEIGLLGGAGVALALAPSAESLAQAYRSLRRGGRLVCVALPARGALTVPLFDAVTGGKTVTGSIGGTRRDTADVFALHAAGRTCVVAETRALEDVNTCLAELRAGEIPARVVLDLGASLWSL</sequence>
<dbReference type="Gene3D" id="3.40.50.720">
    <property type="entry name" value="NAD(P)-binding Rossmann-like Domain"/>
    <property type="match status" value="1"/>
</dbReference>
<accession>A0ABP7J3P2</accession>
<protein>
    <recommendedName>
        <fullName evidence="3">alcohol dehydrogenase</fullName>
        <ecNumber evidence="3">1.1.1.1</ecNumber>
    </recommendedName>
</protein>
<dbReference type="EMBL" id="BAABCM010000009">
    <property type="protein sequence ID" value="GAA3833054.1"/>
    <property type="molecule type" value="Genomic_DNA"/>
</dbReference>
<evidence type="ECO:0000256" key="4">
    <source>
        <dbReference type="ARBA" id="ARBA00022723"/>
    </source>
</evidence>
<keyword evidence="4 9" id="KW-0479">Metal-binding</keyword>
<evidence type="ECO:0000313" key="11">
    <source>
        <dbReference type="EMBL" id="GAA3833054.1"/>
    </source>
</evidence>
<keyword evidence="12" id="KW-1185">Reference proteome</keyword>
<evidence type="ECO:0000256" key="6">
    <source>
        <dbReference type="ARBA" id="ARBA00023002"/>
    </source>
</evidence>
<dbReference type="InterPro" id="IPR013154">
    <property type="entry name" value="ADH-like_N"/>
</dbReference>
<dbReference type="Gene3D" id="3.90.180.10">
    <property type="entry name" value="Medium-chain alcohol dehydrogenases, catalytic domain"/>
    <property type="match status" value="1"/>
</dbReference>
<dbReference type="RefSeq" id="WP_237337806.1">
    <property type="nucleotide sequence ID" value="NZ_BAABCM010000009.1"/>
</dbReference>
<dbReference type="InterPro" id="IPR020843">
    <property type="entry name" value="ER"/>
</dbReference>
<comment type="caution">
    <text evidence="11">The sequence shown here is derived from an EMBL/GenBank/DDBJ whole genome shotgun (WGS) entry which is preliminary data.</text>
</comment>
<evidence type="ECO:0000256" key="9">
    <source>
        <dbReference type="RuleBase" id="RU361277"/>
    </source>
</evidence>
<gene>
    <name evidence="11" type="primary">adhP</name>
    <name evidence="11" type="ORF">GCM10022380_59370</name>
</gene>
<dbReference type="InterPro" id="IPR011032">
    <property type="entry name" value="GroES-like_sf"/>
</dbReference>
<dbReference type="PANTHER" id="PTHR42940">
    <property type="entry name" value="ALCOHOL DEHYDROGENASE 1-RELATED"/>
    <property type="match status" value="1"/>
</dbReference>
<evidence type="ECO:0000256" key="5">
    <source>
        <dbReference type="ARBA" id="ARBA00022833"/>
    </source>
</evidence>
<proteinExistence type="inferred from homology"/>
<dbReference type="SUPFAM" id="SSF50129">
    <property type="entry name" value="GroES-like"/>
    <property type="match status" value="1"/>
</dbReference>
<dbReference type="SUPFAM" id="SSF51735">
    <property type="entry name" value="NAD(P)-binding Rossmann-fold domains"/>
    <property type="match status" value="1"/>
</dbReference>
<name>A0ABP7J3P2_9PSEU</name>
<dbReference type="Pfam" id="PF00107">
    <property type="entry name" value="ADH_zinc_N"/>
    <property type="match status" value="1"/>
</dbReference>
<evidence type="ECO:0000256" key="8">
    <source>
        <dbReference type="ARBA" id="ARBA00049243"/>
    </source>
</evidence>
<organism evidence="11 12">
    <name type="scientific">Amycolatopsis tucumanensis</name>
    <dbReference type="NCBI Taxonomy" id="401106"/>
    <lineage>
        <taxon>Bacteria</taxon>
        <taxon>Bacillati</taxon>
        <taxon>Actinomycetota</taxon>
        <taxon>Actinomycetes</taxon>
        <taxon>Pseudonocardiales</taxon>
        <taxon>Pseudonocardiaceae</taxon>
        <taxon>Amycolatopsis</taxon>
    </lineage>
</organism>
<evidence type="ECO:0000313" key="12">
    <source>
        <dbReference type="Proteomes" id="UP001501624"/>
    </source>
</evidence>
<evidence type="ECO:0000256" key="7">
    <source>
        <dbReference type="ARBA" id="ARBA00049164"/>
    </source>
</evidence>
<dbReference type="SMART" id="SM00829">
    <property type="entry name" value="PKS_ER"/>
    <property type="match status" value="1"/>
</dbReference>
<dbReference type="EC" id="1.1.1.1" evidence="3"/>
<dbReference type="PANTHER" id="PTHR42940:SF8">
    <property type="entry name" value="VACUOLAR PROTEIN SORTING-ASSOCIATED PROTEIN 11"/>
    <property type="match status" value="1"/>
</dbReference>
<evidence type="ECO:0000259" key="10">
    <source>
        <dbReference type="SMART" id="SM00829"/>
    </source>
</evidence>
<comment type="cofactor">
    <cofactor evidence="1 9">
        <name>Zn(2+)</name>
        <dbReference type="ChEBI" id="CHEBI:29105"/>
    </cofactor>
</comment>
<dbReference type="InterPro" id="IPR013149">
    <property type="entry name" value="ADH-like_C"/>
</dbReference>
<dbReference type="InterPro" id="IPR036291">
    <property type="entry name" value="NAD(P)-bd_dom_sf"/>
</dbReference>
<dbReference type="CDD" id="cd08297">
    <property type="entry name" value="CAD3"/>
    <property type="match status" value="1"/>
</dbReference>
<reference evidence="12" key="1">
    <citation type="journal article" date="2019" name="Int. J. Syst. Evol. Microbiol.">
        <title>The Global Catalogue of Microorganisms (GCM) 10K type strain sequencing project: providing services to taxonomists for standard genome sequencing and annotation.</title>
        <authorList>
            <consortium name="The Broad Institute Genomics Platform"/>
            <consortium name="The Broad Institute Genome Sequencing Center for Infectious Disease"/>
            <person name="Wu L."/>
            <person name="Ma J."/>
        </authorList>
    </citation>
    <scope>NUCLEOTIDE SEQUENCE [LARGE SCALE GENOMIC DNA]</scope>
    <source>
        <strain evidence="12">JCM 17017</strain>
    </source>
</reference>
<evidence type="ECO:0000256" key="3">
    <source>
        <dbReference type="ARBA" id="ARBA00013190"/>
    </source>
</evidence>
<keyword evidence="5 9" id="KW-0862">Zinc</keyword>
<evidence type="ECO:0000256" key="1">
    <source>
        <dbReference type="ARBA" id="ARBA00001947"/>
    </source>
</evidence>
<keyword evidence="6" id="KW-0560">Oxidoreductase</keyword>
<comment type="catalytic activity">
    <reaction evidence="8">
        <text>a primary alcohol + NAD(+) = an aldehyde + NADH + H(+)</text>
        <dbReference type="Rhea" id="RHEA:10736"/>
        <dbReference type="ChEBI" id="CHEBI:15378"/>
        <dbReference type="ChEBI" id="CHEBI:15734"/>
        <dbReference type="ChEBI" id="CHEBI:17478"/>
        <dbReference type="ChEBI" id="CHEBI:57540"/>
        <dbReference type="ChEBI" id="CHEBI:57945"/>
        <dbReference type="EC" id="1.1.1.1"/>
    </reaction>
</comment>
<comment type="similarity">
    <text evidence="2 9">Belongs to the zinc-containing alcohol dehydrogenase family.</text>
</comment>
<dbReference type="Pfam" id="PF08240">
    <property type="entry name" value="ADH_N"/>
    <property type="match status" value="1"/>
</dbReference>
<feature type="domain" description="Enoyl reductase (ER)" evidence="10">
    <location>
        <begin position="11"/>
        <end position="335"/>
    </location>
</feature>
<dbReference type="Proteomes" id="UP001501624">
    <property type="component" value="Unassembled WGS sequence"/>
</dbReference>